<evidence type="ECO:0000313" key="1">
    <source>
        <dbReference type="EMBL" id="RZC42762.1"/>
    </source>
</evidence>
<sequence>CISRNNEKEDADLGTCAIVNLQPNSGVVAKHKISVTYQKTSFCFIAESAEISGNTSPDLLSAKSICNENNKNDTSIYLSENTVRNMDREKKDRLIKTILNKYLEVKLSQLNKTPPPQEPETTILSSLQEPEQELDIEYFSSDSSNTVLLETFSSSHEDLPKLNVDFPTKIKSAPTTSTAHDSLADICSKLCRFKQQDNQSDSYVTCCSEETSNSKKKLELIFDQSSEEISSCHEDSSTISLQYKISCGRTGTQRPDSVLLRNRDERSRDVMRGIKGSNVTAQELHIQPSAKGEIGGYNGSTSSLKWKLIISHHGGC</sequence>
<dbReference type="EMBL" id="QDEB01005238">
    <property type="protein sequence ID" value="RZC42762.1"/>
    <property type="molecule type" value="Genomic_DNA"/>
</dbReference>
<feature type="non-terminal residue" evidence="1">
    <location>
        <position position="1"/>
    </location>
</feature>
<accession>A0A482WC02</accession>
<comment type="caution">
    <text evidence="1">The sequence shown here is derived from an EMBL/GenBank/DDBJ whole genome shotgun (WGS) entry which is preliminary data.</text>
</comment>
<dbReference type="Proteomes" id="UP000292052">
    <property type="component" value="Unassembled WGS sequence"/>
</dbReference>
<name>A0A482WC02_ASBVE</name>
<evidence type="ECO:0000313" key="2">
    <source>
        <dbReference type="Proteomes" id="UP000292052"/>
    </source>
</evidence>
<organism evidence="1 2">
    <name type="scientific">Asbolus verrucosus</name>
    <name type="common">Desert ironclad beetle</name>
    <dbReference type="NCBI Taxonomy" id="1661398"/>
    <lineage>
        <taxon>Eukaryota</taxon>
        <taxon>Metazoa</taxon>
        <taxon>Ecdysozoa</taxon>
        <taxon>Arthropoda</taxon>
        <taxon>Hexapoda</taxon>
        <taxon>Insecta</taxon>
        <taxon>Pterygota</taxon>
        <taxon>Neoptera</taxon>
        <taxon>Endopterygota</taxon>
        <taxon>Coleoptera</taxon>
        <taxon>Polyphaga</taxon>
        <taxon>Cucujiformia</taxon>
        <taxon>Tenebrionidae</taxon>
        <taxon>Pimeliinae</taxon>
        <taxon>Asbolus</taxon>
    </lineage>
</organism>
<feature type="non-terminal residue" evidence="1">
    <location>
        <position position="316"/>
    </location>
</feature>
<dbReference type="AlphaFoldDB" id="A0A482WC02"/>
<reference evidence="1 2" key="1">
    <citation type="submission" date="2017-03" db="EMBL/GenBank/DDBJ databases">
        <title>Genome of the blue death feigning beetle - Asbolus verrucosus.</title>
        <authorList>
            <person name="Rider S.D."/>
        </authorList>
    </citation>
    <scope>NUCLEOTIDE SEQUENCE [LARGE SCALE GENOMIC DNA]</scope>
    <source>
        <strain evidence="1">Butters</strain>
        <tissue evidence="1">Head and leg muscle</tissue>
    </source>
</reference>
<keyword evidence="2" id="KW-1185">Reference proteome</keyword>
<protein>
    <submittedName>
        <fullName evidence="1">Uncharacterized protein</fullName>
    </submittedName>
</protein>
<proteinExistence type="predicted"/>
<dbReference type="OrthoDB" id="6738414at2759"/>
<gene>
    <name evidence="1" type="ORF">BDFB_000639</name>
</gene>